<name>A0AAF0INR8_9BASI</name>
<dbReference type="Proteomes" id="UP001216638">
    <property type="component" value="Chromosome 1"/>
</dbReference>
<dbReference type="AlphaFoldDB" id="A0AAF0INR8"/>
<dbReference type="GO" id="GO:0002181">
    <property type="term" value="P:cytoplasmic translation"/>
    <property type="evidence" value="ECO:0007669"/>
    <property type="project" value="TreeGrafter"/>
</dbReference>
<dbReference type="CDD" id="cd00336">
    <property type="entry name" value="Ribosomal_L22"/>
    <property type="match status" value="1"/>
</dbReference>
<dbReference type="InterPro" id="IPR001063">
    <property type="entry name" value="Ribosomal_uL22"/>
</dbReference>
<accession>A0AAF0INR8</accession>
<organism evidence="5 6">
    <name type="scientific">Malassezia brasiliensis</name>
    <dbReference type="NCBI Taxonomy" id="1821822"/>
    <lineage>
        <taxon>Eukaryota</taxon>
        <taxon>Fungi</taxon>
        <taxon>Dikarya</taxon>
        <taxon>Basidiomycota</taxon>
        <taxon>Ustilaginomycotina</taxon>
        <taxon>Malasseziomycetes</taxon>
        <taxon>Malasseziales</taxon>
        <taxon>Malasseziaceae</taxon>
        <taxon>Malassezia</taxon>
    </lineage>
</organism>
<dbReference type="GO" id="GO:0003735">
    <property type="term" value="F:structural constituent of ribosome"/>
    <property type="evidence" value="ECO:0007669"/>
    <property type="project" value="InterPro"/>
</dbReference>
<dbReference type="PANTHER" id="PTHR11593">
    <property type="entry name" value="60S RIBOSOMAL PROTEIN L17"/>
    <property type="match status" value="1"/>
</dbReference>
<proteinExistence type="inferred from homology"/>
<reference evidence="5" key="1">
    <citation type="submission" date="2023-03" db="EMBL/GenBank/DDBJ databases">
        <title>Mating type loci evolution in Malassezia.</title>
        <authorList>
            <person name="Coelho M.A."/>
        </authorList>
    </citation>
    <scope>NUCLEOTIDE SEQUENCE</scope>
    <source>
        <strain evidence="5">CBS 14135</strain>
    </source>
</reference>
<protein>
    <submittedName>
        <fullName evidence="5">60S ribosomal protein L17B</fullName>
    </submittedName>
</protein>
<dbReference type="Pfam" id="PF00237">
    <property type="entry name" value="Ribosomal_L22"/>
    <property type="match status" value="1"/>
</dbReference>
<dbReference type="InterPro" id="IPR036394">
    <property type="entry name" value="Ribosomal_uL22_sf"/>
</dbReference>
<comment type="similarity">
    <text evidence="1 4">Belongs to the universal ribosomal protein uL22 family.</text>
</comment>
<gene>
    <name evidence="5" type="primary">RPL17B</name>
    <name evidence="5" type="ORF">MBRA1_000678</name>
</gene>
<evidence type="ECO:0000256" key="3">
    <source>
        <dbReference type="ARBA" id="ARBA00023274"/>
    </source>
</evidence>
<evidence type="ECO:0000256" key="4">
    <source>
        <dbReference type="RuleBase" id="RU004005"/>
    </source>
</evidence>
<dbReference type="InterPro" id="IPR005721">
    <property type="entry name" value="Ribosomal_uL22_euk/arc"/>
</dbReference>
<sequence>MAHTALARMLVMYGTGARYAFDDTKLTEKTARSRGDYLRVHYKNTRETAAAINGWPLQKAYVYLENVAEKKQIVPFRRHNGGVGRHAQAKEFKTTQGRWPVKSVKFLRTLLKNAEANADAKGLDTEKVIIRNIVVQQAPKTYRRTYRAHGRINPYRSQPTHIEIHLAEPAEQVPKAVTSAAPRLNSRQLAKKRVAAQRALTAAPASSA</sequence>
<dbReference type="Gene3D" id="3.90.470.10">
    <property type="entry name" value="Ribosomal protein L22/L17"/>
    <property type="match status" value="1"/>
</dbReference>
<keyword evidence="3 4" id="KW-0687">Ribonucleoprotein</keyword>
<dbReference type="PANTHER" id="PTHR11593:SF10">
    <property type="entry name" value="60S RIBOSOMAL PROTEIN L17"/>
    <property type="match status" value="1"/>
</dbReference>
<dbReference type="NCBIfam" id="TIGR01038">
    <property type="entry name" value="uL22_arch_euk"/>
    <property type="match status" value="1"/>
</dbReference>
<evidence type="ECO:0000256" key="1">
    <source>
        <dbReference type="ARBA" id="ARBA00009451"/>
    </source>
</evidence>
<keyword evidence="2 4" id="KW-0689">Ribosomal protein</keyword>
<dbReference type="EMBL" id="CP119951">
    <property type="protein sequence ID" value="WFC94050.1"/>
    <property type="molecule type" value="Genomic_DNA"/>
</dbReference>
<dbReference type="SUPFAM" id="SSF54843">
    <property type="entry name" value="Ribosomal protein L22"/>
    <property type="match status" value="1"/>
</dbReference>
<evidence type="ECO:0000256" key="2">
    <source>
        <dbReference type="ARBA" id="ARBA00022980"/>
    </source>
</evidence>
<evidence type="ECO:0000313" key="5">
    <source>
        <dbReference type="EMBL" id="WFC94050.1"/>
    </source>
</evidence>
<keyword evidence="6" id="KW-1185">Reference proteome</keyword>
<dbReference type="GO" id="GO:0022625">
    <property type="term" value="C:cytosolic large ribosomal subunit"/>
    <property type="evidence" value="ECO:0007669"/>
    <property type="project" value="TreeGrafter"/>
</dbReference>
<evidence type="ECO:0000313" key="6">
    <source>
        <dbReference type="Proteomes" id="UP001216638"/>
    </source>
</evidence>